<accession>A0A9P8LEH5</accession>
<dbReference type="InterPro" id="IPR050164">
    <property type="entry name" value="Peptidase_C19"/>
</dbReference>
<dbReference type="GO" id="GO:0016579">
    <property type="term" value="P:protein deubiquitination"/>
    <property type="evidence" value="ECO:0007669"/>
    <property type="project" value="InterPro"/>
</dbReference>
<dbReference type="GO" id="GO:0004843">
    <property type="term" value="F:cysteine-type deubiquitinase activity"/>
    <property type="evidence" value="ECO:0007669"/>
    <property type="project" value="InterPro"/>
</dbReference>
<keyword evidence="4" id="KW-1185">Reference proteome</keyword>
<dbReference type="Pfam" id="PF12030">
    <property type="entry name" value="DUF3517"/>
    <property type="match status" value="1"/>
</dbReference>
<feature type="compositionally biased region" description="Polar residues" evidence="1">
    <location>
        <begin position="17"/>
        <end position="27"/>
    </location>
</feature>
<dbReference type="PROSITE" id="PS00973">
    <property type="entry name" value="USP_2"/>
    <property type="match status" value="1"/>
</dbReference>
<name>A0A9P8LEH5_9PEZI</name>
<dbReference type="PROSITE" id="PS50235">
    <property type="entry name" value="USP_3"/>
    <property type="match status" value="1"/>
</dbReference>
<protein>
    <recommendedName>
        <fullName evidence="2">USP domain-containing protein</fullName>
    </recommendedName>
</protein>
<gene>
    <name evidence="3" type="ORF">GP486_002826</name>
</gene>
<dbReference type="GO" id="GO:0005634">
    <property type="term" value="C:nucleus"/>
    <property type="evidence" value="ECO:0007669"/>
    <property type="project" value="TreeGrafter"/>
</dbReference>
<feature type="region of interest" description="Disordered" evidence="1">
    <location>
        <begin position="164"/>
        <end position="209"/>
    </location>
</feature>
<feature type="region of interest" description="Disordered" evidence="1">
    <location>
        <begin position="1"/>
        <end position="145"/>
    </location>
</feature>
<dbReference type="PANTHER" id="PTHR24006">
    <property type="entry name" value="UBIQUITIN CARBOXYL-TERMINAL HYDROLASE"/>
    <property type="match status" value="1"/>
</dbReference>
<feature type="compositionally biased region" description="Polar residues" evidence="1">
    <location>
        <begin position="49"/>
        <end position="60"/>
    </location>
</feature>
<dbReference type="InterPro" id="IPR001394">
    <property type="entry name" value="Peptidase_C19_UCH"/>
</dbReference>
<dbReference type="Pfam" id="PF00443">
    <property type="entry name" value="UCH"/>
    <property type="match status" value="1"/>
</dbReference>
<sequence>MDGQDVMALDSVDPPRTNISRAVSSEPSCVPRRDSLDDAHPSRKRQRLDSGSSNYGTRSMSADRILSSGERRNEDGLLNTLTRLEENAASLPHNTNLTGSEISSPPKQQIEAGSPPAKPPSSRVTINVRPSRPHSSNENATPGADQAPELDMIEHQQDLNNATEATDTDATLPRATDGSTSCSPISSPARSPEVEIAEETEPGYDTSRWDGVGLVNLVEDYSRHSLLSQFPEGQDGEEPRDTVVHIGQILEKGDLSDSALLEELRDFFGKCVCHTGKMDPSQLYDLYNEDAEFWEEIPTMMEHLVRRNIHFGHNFAVNPAMVNGDTGHSWLEELFILYGQFTTRLIEVDVDTMEKTTSDGNGEPDLISWRYHRVLIWILSTGIPVYNVLQRSYDYNVGDMIAAVAYHVICPLSNGLQHMARFVKLLLERVPHFPKHMAQIWVPIENADKLVQLAMDKISSRGMDSDDISDAWQKVPRDAAAFAEGVDAGLQKIVDKHASVLQKNDSNRIIDMMARLLYDVTQSDQKIARRFFVDKVGDVAGAKPDDIPHLVLYGWKFTLLKKFITGGKMDLRVQGILKMVDDLLSAWQQFGLKGDLDHPVMNYLSMFILNNKLVDYIVGVESHPELIGRSGNIVSFLVVTHKYPPEVSDAIWNTVVTSQNPRVVAAVLQMLKDIHNHMNYNSLIYLCQKVGELPFSAFDGKMIEYCAHLLHQIRMKFNPVNTMTKLDISPYHLSIRLIRQAAAFQEQSPSCGNNPVYEFASRELHELVNIGPTNENRRKIYHECVQDIADMTSSATGSICAINAFLRRKATGSGISDTRMLTEELSLTSLVVSEFAHGIEIEREKKAHAQINNAVVKARLDLLYYIITYAAPTITVDLGERLWSYFVGEQALGDAERHAAWSVLCKVASELMTRNVFIDRCIEDHLPRLDPRFFISGMLSFTQQAIQYEARLNHQAPTPENEIVNIFGAEQVWRMILTSPSGTIEHAAIQFFVKLYLDTPSIANAPRSAAEATHVMLVDRCIRKLSSAASKLKAFSDGSSSGDDEPMVIVASDADIQAEELCFNRSLCTLKEFLSAYRTRPQYAPQKPKMLYPPPPVKEINGELLSVRWQSFTANMHSDIQELMIGDLDTSEELGERLVASTGFSRFVTYSGGRVLNLEEHPSMTLREMKLGENPFIIVKKIHDPSEVQEAGLTEDLSAVEIEVLKHFDELYDLLSMERNSAKEIWHFLSEFPPQEKVRKVALSETSTSADIFPTGQPWKILYSSYTLRTCLDDQLQKVRIETALHRRIGAADFSQGIANEKFISRSVNVLVEALTSNDLLEGTDVCMKILLASDLVECLLRSSKVNEEEFASFFWQVLSKILPEAKCNPENSEQLFQASLAIFRSVGEFSRDRLDIEGYIMEWGTLLVTHKHEEFVGRETCDFIVSGFTRLLIYCLQLAKSQKKPFNAGNLAKDVFRSHLFPELSLGDSDSTTVVTERVPVLQSPTRQDICKLLLLLSQDMESYREILDLVSNVIPEGRLAHLLLLTVSNPLLLGFAYELTWSFDRSKYIRSPTGYVGLRNLSNTCYLNSLFTQLFMNLPFRGFMLDATIVDAEGSQKLLSETKRLFAFMQNSWTKWIEPRDVAGAIRTYENEHIDVTVQMDVDEFYNLLFDRWEGQILSPEAKKRFRSFYGGQLVQQVKSKECPHISEREEPFSAIQCDIKGKTTLEESLKAYVEGEIMEGDNLIFHLKRFDFDLRTMQRSKINDFFEFPSIIDMKPYKVQHLSDPTVPTPEDIFELVGVLVHSGTAESGHYYSFIRERPASQFFPTPTWVEFNDSDVTPFDPNTIAAQCFGGGGDIYTQSKDALSMNFLKTYSAYMLFYQRSSSLQAQQQMQEPLTFECPKKLAVPLDLGNYIAYQNEVFIRRHCLYDPHHAPFVRQLLDSLRHLNKGLCSEDHQVEKSAIWLALDHMDQVVARTKDLPDFDGMMSSILKVICSCSGCCKLAIDWLLARPEAMRNFLLKNPLAKVRQEFARMVMAALRTLRQMDARAFGYEINGDPSEWTECFGAFHGILNLLYGLWCYVHLHMKAWDDYFGLLADMASLGVAESTAVLRLGYLRKCLELLCIENLDRGWKSDYTGILKQLERGRKASYYKVVELLRVLLSRIDLKDHDHPEDEEDRHSYPPSDLYPLTKRELHYLYLYMRKTNCLIFVAKILDLNQNPGAAKAILTQMVSAEPELNILMYLFKTITAGIAIEPASLAGPYLHAAVIFCQFAPNPTEVKELITRTAQDMDTIGDNGGRDHLQFFRTLAETENRRIHPNTAWMRYRVIEMSPFWAPPLLTFCESPVREDTEMFLHQLIFDYNLPSNATDRYASRLVDTAKALAERCMSYLDVKWVACQKPIDAKLMQSILRILLRCRPYFEDEEEDFNIRLESLKSNLEKLMLEEGDEAVSGTFDSQLYTAEEQGLIDEEEWDNDSNMASDSDVDQMQLRLENPSP</sequence>
<feature type="compositionally biased region" description="Polar residues" evidence="1">
    <location>
        <begin position="177"/>
        <end position="189"/>
    </location>
</feature>
<feature type="compositionally biased region" description="Basic and acidic residues" evidence="1">
    <location>
        <begin position="31"/>
        <end position="41"/>
    </location>
</feature>
<feature type="compositionally biased region" description="Polar residues" evidence="1">
    <location>
        <begin position="92"/>
        <end position="107"/>
    </location>
</feature>
<feature type="domain" description="USP" evidence="2">
    <location>
        <begin position="1558"/>
        <end position="1865"/>
    </location>
</feature>
<proteinExistence type="predicted"/>
<evidence type="ECO:0000313" key="3">
    <source>
        <dbReference type="EMBL" id="KAH0562489.1"/>
    </source>
</evidence>
<organism evidence="3 4">
    <name type="scientific">Trichoglossum hirsutum</name>
    <dbReference type="NCBI Taxonomy" id="265104"/>
    <lineage>
        <taxon>Eukaryota</taxon>
        <taxon>Fungi</taxon>
        <taxon>Dikarya</taxon>
        <taxon>Ascomycota</taxon>
        <taxon>Pezizomycotina</taxon>
        <taxon>Geoglossomycetes</taxon>
        <taxon>Geoglossales</taxon>
        <taxon>Geoglossaceae</taxon>
        <taxon>Trichoglossum</taxon>
    </lineage>
</organism>
<dbReference type="InterPro" id="IPR021905">
    <property type="entry name" value="DUF3517"/>
</dbReference>
<dbReference type="SUPFAM" id="SSF54001">
    <property type="entry name" value="Cysteine proteinases"/>
    <property type="match status" value="1"/>
</dbReference>
<evidence type="ECO:0000313" key="4">
    <source>
        <dbReference type="Proteomes" id="UP000750711"/>
    </source>
</evidence>
<dbReference type="GO" id="GO:0005829">
    <property type="term" value="C:cytosol"/>
    <property type="evidence" value="ECO:0007669"/>
    <property type="project" value="TreeGrafter"/>
</dbReference>
<dbReference type="EMBL" id="JAGHQM010000341">
    <property type="protein sequence ID" value="KAH0562489.1"/>
    <property type="molecule type" value="Genomic_DNA"/>
</dbReference>
<dbReference type="PANTHER" id="PTHR24006:SF827">
    <property type="entry name" value="UBIQUITIN CARBOXYL-TERMINAL HYDROLASE 34"/>
    <property type="match status" value="1"/>
</dbReference>
<feature type="region of interest" description="Disordered" evidence="1">
    <location>
        <begin position="2449"/>
        <end position="2478"/>
    </location>
</feature>
<dbReference type="InterPro" id="IPR028889">
    <property type="entry name" value="USP"/>
</dbReference>
<dbReference type="InterPro" id="IPR038765">
    <property type="entry name" value="Papain-like_cys_pep_sf"/>
</dbReference>
<reference evidence="3" key="1">
    <citation type="submission" date="2021-03" db="EMBL/GenBank/DDBJ databases">
        <title>Comparative genomics and phylogenomic investigation of the class Geoglossomycetes provide insights into ecological specialization and systematics.</title>
        <authorList>
            <person name="Melie T."/>
            <person name="Pirro S."/>
            <person name="Miller A.N."/>
            <person name="Quandt A."/>
        </authorList>
    </citation>
    <scope>NUCLEOTIDE SEQUENCE</scope>
    <source>
        <strain evidence="3">CAQ_001_2017</strain>
    </source>
</reference>
<evidence type="ECO:0000256" key="1">
    <source>
        <dbReference type="SAM" id="MobiDB-lite"/>
    </source>
</evidence>
<evidence type="ECO:0000259" key="2">
    <source>
        <dbReference type="PROSITE" id="PS50235"/>
    </source>
</evidence>
<dbReference type="Gene3D" id="3.90.70.10">
    <property type="entry name" value="Cysteine proteinases"/>
    <property type="match status" value="1"/>
</dbReference>
<comment type="caution">
    <text evidence="3">The sequence shown here is derived from an EMBL/GenBank/DDBJ whole genome shotgun (WGS) entry which is preliminary data.</text>
</comment>
<dbReference type="Proteomes" id="UP000750711">
    <property type="component" value="Unassembled WGS sequence"/>
</dbReference>
<dbReference type="InterPro" id="IPR018200">
    <property type="entry name" value="USP_CS"/>
</dbReference>